<dbReference type="PANTHER" id="PTHR45953">
    <property type="entry name" value="IDURONATE 2-SULFATASE"/>
    <property type="match status" value="1"/>
</dbReference>
<evidence type="ECO:0000256" key="2">
    <source>
        <dbReference type="ARBA" id="ARBA00022801"/>
    </source>
</evidence>
<gene>
    <name evidence="4" type="ORF">F4Y08_06885</name>
</gene>
<dbReference type="PANTHER" id="PTHR45953:SF1">
    <property type="entry name" value="IDURONATE 2-SULFATASE"/>
    <property type="match status" value="1"/>
</dbReference>
<evidence type="ECO:0000256" key="1">
    <source>
        <dbReference type="ARBA" id="ARBA00022723"/>
    </source>
</evidence>
<evidence type="ECO:0000313" key="4">
    <source>
        <dbReference type="EMBL" id="MYD90049.1"/>
    </source>
</evidence>
<dbReference type="EMBL" id="VXPY01000043">
    <property type="protein sequence ID" value="MYD90049.1"/>
    <property type="molecule type" value="Genomic_DNA"/>
</dbReference>
<proteinExistence type="predicted"/>
<reference evidence="4" key="1">
    <citation type="submission" date="2019-09" db="EMBL/GenBank/DDBJ databases">
        <title>Characterisation of the sponge microbiome using genome-centric metagenomics.</title>
        <authorList>
            <person name="Engelberts J.P."/>
            <person name="Robbins S.J."/>
            <person name="De Goeij J.M."/>
            <person name="Aranda M."/>
            <person name="Bell S.C."/>
            <person name="Webster N.S."/>
        </authorList>
    </citation>
    <scope>NUCLEOTIDE SEQUENCE</scope>
    <source>
        <strain evidence="4">SB0662_bin_9</strain>
    </source>
</reference>
<feature type="domain" description="Sulfatase N-terminal" evidence="3">
    <location>
        <begin position="3"/>
        <end position="374"/>
    </location>
</feature>
<dbReference type="InterPro" id="IPR000917">
    <property type="entry name" value="Sulfatase_N"/>
</dbReference>
<dbReference type="SUPFAM" id="SSF53649">
    <property type="entry name" value="Alkaline phosphatase-like"/>
    <property type="match status" value="1"/>
</dbReference>
<keyword evidence="4" id="KW-0808">Transferase</keyword>
<comment type="caution">
    <text evidence="4">The sequence shown here is derived from an EMBL/GenBank/DDBJ whole genome shotgun (WGS) entry which is preliminary data.</text>
</comment>
<dbReference type="InterPro" id="IPR017850">
    <property type="entry name" value="Alkaline_phosphatase_core_sf"/>
</dbReference>
<dbReference type="Gene3D" id="3.40.720.10">
    <property type="entry name" value="Alkaline Phosphatase, subunit A"/>
    <property type="match status" value="1"/>
</dbReference>
<dbReference type="GO" id="GO:0046872">
    <property type="term" value="F:metal ion binding"/>
    <property type="evidence" value="ECO:0007669"/>
    <property type="project" value="UniProtKB-KW"/>
</dbReference>
<accession>A0A6B1DQN4</accession>
<name>A0A6B1DQN4_9CHLR</name>
<dbReference type="GO" id="GO:0016740">
    <property type="term" value="F:transferase activity"/>
    <property type="evidence" value="ECO:0007669"/>
    <property type="project" value="UniProtKB-KW"/>
</dbReference>
<organism evidence="4">
    <name type="scientific">Caldilineaceae bacterium SB0662_bin_9</name>
    <dbReference type="NCBI Taxonomy" id="2605258"/>
    <lineage>
        <taxon>Bacteria</taxon>
        <taxon>Bacillati</taxon>
        <taxon>Chloroflexota</taxon>
        <taxon>Caldilineae</taxon>
        <taxon>Caldilineales</taxon>
        <taxon>Caldilineaceae</taxon>
    </lineage>
</organism>
<dbReference type="GO" id="GO:0008484">
    <property type="term" value="F:sulfuric ester hydrolase activity"/>
    <property type="evidence" value="ECO:0007669"/>
    <property type="project" value="TreeGrafter"/>
</dbReference>
<sequence>MHPNFLVIIVDQMNSFCLGWNGNGEVRTPNLDRLAADGVNFNRAYPTNPVCSPTRASLHTGLTPRQHGLTTNGCNLDENIPTITGLLAEHGYRTHCAGKIHLQPFNTEARDEAGQPSSWESQELWNGHDITELPLPYYGYQSVDYVGGHVNYVFGDYVNDVEARRSGTKAELSREKAYASAGPQTWRMPVPSEWHYNDWITERSIEFLRRQGDRPFFLVTSFPDPHAPFCAARPYSEMYDPESVSLPDNWDCSEDPCGYLERFDRPTHRGWDEGILREAIAQTYGMITHIDDCVGRLRDALTELGLADDTIVVFLSDHGEYLGSHNLLLKGPWPYEPVVRVPLIWHTPNGRKGVRVPQPVSHLDFVPTVLDYAGLGQEAFDLRGGHRSRRAILPGESLRPVIEDGARPQQEGKLIEYDEDGISTEMCRYRMLITERWKVCVYGGFGDGVLYDLENDPLEMRNLWDNPAHVSVKADMMARLIDRLALTDRMDTYRHCLH</sequence>
<evidence type="ECO:0000259" key="3">
    <source>
        <dbReference type="Pfam" id="PF00884"/>
    </source>
</evidence>
<protein>
    <submittedName>
        <fullName evidence="4">Sulfatase-like hydrolase/transferase</fullName>
    </submittedName>
</protein>
<dbReference type="Pfam" id="PF00884">
    <property type="entry name" value="Sulfatase"/>
    <property type="match status" value="1"/>
</dbReference>
<dbReference type="GO" id="GO:0005737">
    <property type="term" value="C:cytoplasm"/>
    <property type="evidence" value="ECO:0007669"/>
    <property type="project" value="TreeGrafter"/>
</dbReference>
<keyword evidence="2 4" id="KW-0378">Hydrolase</keyword>
<dbReference type="AlphaFoldDB" id="A0A6B1DQN4"/>
<keyword evidence="1" id="KW-0479">Metal-binding</keyword>